<accession>A0A844LZT5</accession>
<keyword evidence="4" id="KW-1185">Reference proteome</keyword>
<dbReference type="InterPro" id="IPR001453">
    <property type="entry name" value="MoaB/Mog_dom"/>
</dbReference>
<evidence type="ECO:0000259" key="2">
    <source>
        <dbReference type="SMART" id="SM00852"/>
    </source>
</evidence>
<dbReference type="NCBIfam" id="TIGR00177">
    <property type="entry name" value="molyb_syn"/>
    <property type="match status" value="1"/>
</dbReference>
<dbReference type="AlphaFoldDB" id="A0A844LZT5"/>
<dbReference type="InterPro" id="IPR050101">
    <property type="entry name" value="CinA"/>
</dbReference>
<dbReference type="PANTHER" id="PTHR13939">
    <property type="entry name" value="NICOTINAMIDE-NUCLEOTIDE AMIDOHYDROLASE PNCC"/>
    <property type="match status" value="1"/>
</dbReference>
<evidence type="ECO:0000256" key="1">
    <source>
        <dbReference type="HAMAP-Rule" id="MF_00226"/>
    </source>
</evidence>
<dbReference type="PIRSF" id="PIRSF006728">
    <property type="entry name" value="CinA"/>
    <property type="match status" value="1"/>
</dbReference>
<dbReference type="InterPro" id="IPR041424">
    <property type="entry name" value="CinA_KH"/>
</dbReference>
<dbReference type="CDD" id="cd00885">
    <property type="entry name" value="cinA"/>
    <property type="match status" value="1"/>
</dbReference>
<dbReference type="Gene3D" id="3.40.980.10">
    <property type="entry name" value="MoaB/Mog-like domain"/>
    <property type="match status" value="1"/>
</dbReference>
<dbReference type="SUPFAM" id="SSF53218">
    <property type="entry name" value="Molybdenum cofactor biosynthesis proteins"/>
    <property type="match status" value="1"/>
</dbReference>
<dbReference type="OrthoDB" id="9801454at2"/>
<dbReference type="NCBIfam" id="TIGR00200">
    <property type="entry name" value="cinA_nterm"/>
    <property type="match status" value="1"/>
</dbReference>
<dbReference type="RefSeq" id="WP_155587038.1">
    <property type="nucleotide sequence ID" value="NZ_WFKQ01000003.1"/>
</dbReference>
<sequence>MKAEIIAVGTEILLGQIVNTNAQYMAEVLADLGVDVYFQGVVGDNMARIQEALKIASERSDLVVCCGGLGPTEDDLTKDAVAEFTGAKLVIDKEAEAKIMQLFKDGSESLITANKRQANTIEGSHLLKNEVGLAVGFVHQYNATYYAVIPGPPREMAYMFEHELKPWLDQLLGERRKLYSKYLKFGGIGESAVEDRLKDLISSQGKVSLAPYAGIGEITVRLSVKANSAEEAEHDFAPTVQRIKQRLAEHLYSEQNESLEQTLSRHNLKDFGVLEVNTNAYLSHRLLSCDDEHDNVTLSVTKFAAPPLTEPMVNEQFMQFIEDHQLANAIGLFHCHDLPATQVASGRSAKRFYIALCIDGNISIIERELIGDRQAVHIRAAKTAIYLFLKHWL</sequence>
<gene>
    <name evidence="3" type="ORF">GB996_05140</name>
</gene>
<evidence type="ECO:0000313" key="4">
    <source>
        <dbReference type="Proteomes" id="UP000442109"/>
    </source>
</evidence>
<proteinExistence type="inferred from homology"/>
<dbReference type="SMART" id="SM00852">
    <property type="entry name" value="MoCF_biosynth"/>
    <property type="match status" value="1"/>
</dbReference>
<dbReference type="Pfam" id="PF18146">
    <property type="entry name" value="CinA_KH"/>
    <property type="match status" value="1"/>
</dbReference>
<comment type="caution">
    <text evidence="3">The sequence shown here is derived from an EMBL/GenBank/DDBJ whole genome shotgun (WGS) entry which is preliminary data.</text>
</comment>
<dbReference type="Gene3D" id="3.30.70.2860">
    <property type="match status" value="1"/>
</dbReference>
<dbReference type="EMBL" id="WFKQ01000003">
    <property type="protein sequence ID" value="MUG32176.1"/>
    <property type="molecule type" value="Genomic_DNA"/>
</dbReference>
<feature type="domain" description="MoaB/Mog" evidence="2">
    <location>
        <begin position="4"/>
        <end position="171"/>
    </location>
</feature>
<dbReference type="InterPro" id="IPR008135">
    <property type="entry name" value="Competence-induced_CinA"/>
</dbReference>
<dbReference type="InterPro" id="IPR036425">
    <property type="entry name" value="MoaB/Mog-like_dom_sf"/>
</dbReference>
<dbReference type="HAMAP" id="MF_00226_B">
    <property type="entry name" value="CinA_B"/>
    <property type="match status" value="1"/>
</dbReference>
<dbReference type="Pfam" id="PF00994">
    <property type="entry name" value="MoCF_biosynth"/>
    <property type="match status" value="1"/>
</dbReference>
<protein>
    <recommendedName>
        <fullName evidence="1">CinA-like protein</fullName>
    </recommendedName>
</protein>
<dbReference type="PANTHER" id="PTHR13939:SF0">
    <property type="entry name" value="NMN AMIDOHYDROLASE-LIKE PROTEIN YFAY"/>
    <property type="match status" value="1"/>
</dbReference>
<organism evidence="3 4">
    <name type="scientific">Psychrobacter sanguinis</name>
    <dbReference type="NCBI Taxonomy" id="861445"/>
    <lineage>
        <taxon>Bacteria</taxon>
        <taxon>Pseudomonadati</taxon>
        <taxon>Pseudomonadota</taxon>
        <taxon>Gammaproteobacteria</taxon>
        <taxon>Moraxellales</taxon>
        <taxon>Moraxellaceae</taxon>
        <taxon>Psychrobacter</taxon>
    </lineage>
</organism>
<dbReference type="Proteomes" id="UP000442109">
    <property type="component" value="Unassembled WGS sequence"/>
</dbReference>
<reference evidence="3 4" key="1">
    <citation type="journal article" date="2019" name="PLoS ONE">
        <title>Pup mortality in New Zealand sea lions (Phocarctos hookeri) at Enderby Island, Auckland Islands, 2013-18.</title>
        <authorList>
            <person name="Michael S.A."/>
            <person name="Hayman D.T.S."/>
            <person name="Gray R."/>
            <person name="Zhang J."/>
            <person name="Rogers L."/>
            <person name="Roe W.D."/>
        </authorList>
    </citation>
    <scope>NUCLEOTIDE SEQUENCE [LARGE SCALE GENOMIC DNA]</scope>
    <source>
        <strain evidence="3 4">SM868</strain>
    </source>
</reference>
<comment type="similarity">
    <text evidence="1">Belongs to the CinA family.</text>
</comment>
<name>A0A844LZT5_9GAMM</name>
<evidence type="ECO:0000313" key="3">
    <source>
        <dbReference type="EMBL" id="MUG32176.1"/>
    </source>
</evidence>